<dbReference type="EMBL" id="BLKM01010755">
    <property type="protein sequence ID" value="GFG31147.1"/>
    <property type="molecule type" value="Genomic_DNA"/>
</dbReference>
<dbReference type="AlphaFoldDB" id="A0A6L2PM37"/>
<keyword evidence="2" id="KW-1185">Reference proteome</keyword>
<dbReference type="OrthoDB" id="10018421at2759"/>
<dbReference type="Proteomes" id="UP000502823">
    <property type="component" value="Unassembled WGS sequence"/>
</dbReference>
<gene>
    <name evidence="1" type="ORF">Cfor_10730</name>
</gene>
<evidence type="ECO:0008006" key="3">
    <source>
        <dbReference type="Google" id="ProtNLM"/>
    </source>
</evidence>
<dbReference type="PANTHER" id="PTHR21301">
    <property type="entry name" value="REVERSE TRANSCRIPTASE"/>
    <property type="match status" value="1"/>
</dbReference>
<dbReference type="InParanoid" id="A0A6L2PM37"/>
<sequence length="141" mass="16650">MQNYFLFDNKFFQPSKDVAMGSPILGLVAETFLQFYKHPIVKGNLENNNIIFYNRYVDNILIIFDDHKITTDRILSYMNSIHKHLISKLTNEENETISFLDLPITRNQDELNINIFQKPTTTDTTIHYKSNHLMENKLAMY</sequence>
<organism evidence="1 2">
    <name type="scientific">Coptotermes formosanus</name>
    <name type="common">Formosan subterranean termite</name>
    <dbReference type="NCBI Taxonomy" id="36987"/>
    <lineage>
        <taxon>Eukaryota</taxon>
        <taxon>Metazoa</taxon>
        <taxon>Ecdysozoa</taxon>
        <taxon>Arthropoda</taxon>
        <taxon>Hexapoda</taxon>
        <taxon>Insecta</taxon>
        <taxon>Pterygota</taxon>
        <taxon>Neoptera</taxon>
        <taxon>Polyneoptera</taxon>
        <taxon>Dictyoptera</taxon>
        <taxon>Blattodea</taxon>
        <taxon>Blattoidea</taxon>
        <taxon>Termitoidae</taxon>
        <taxon>Rhinotermitidae</taxon>
        <taxon>Coptotermes</taxon>
    </lineage>
</organism>
<proteinExistence type="predicted"/>
<dbReference type="PANTHER" id="PTHR21301:SF10">
    <property type="entry name" value="REVERSE TRANSCRIPTASE DOMAIN-CONTAINING PROTEIN"/>
    <property type="match status" value="1"/>
</dbReference>
<accession>A0A6L2PM37</accession>
<reference evidence="2" key="1">
    <citation type="submission" date="2020-01" db="EMBL/GenBank/DDBJ databases">
        <title>Draft genome sequence of the Termite Coptotermes fromosanus.</title>
        <authorList>
            <person name="Itakura S."/>
            <person name="Yosikawa Y."/>
            <person name="Umezawa K."/>
        </authorList>
    </citation>
    <scope>NUCLEOTIDE SEQUENCE [LARGE SCALE GENOMIC DNA]</scope>
</reference>
<evidence type="ECO:0000313" key="2">
    <source>
        <dbReference type="Proteomes" id="UP000502823"/>
    </source>
</evidence>
<comment type="caution">
    <text evidence="1">The sequence shown here is derived from an EMBL/GenBank/DDBJ whole genome shotgun (WGS) entry which is preliminary data.</text>
</comment>
<evidence type="ECO:0000313" key="1">
    <source>
        <dbReference type="EMBL" id="GFG31147.1"/>
    </source>
</evidence>
<name>A0A6L2PM37_COPFO</name>
<protein>
    <recommendedName>
        <fullName evidence="3">Reverse transcriptase domain-containing protein</fullName>
    </recommendedName>
</protein>